<dbReference type="Gramene" id="Jr09_02380_p1">
    <property type="protein sequence ID" value="cds.Jr09_02380_p1"/>
    <property type="gene ID" value="Jr09_02380"/>
</dbReference>
<protein>
    <submittedName>
        <fullName evidence="3">Uncharacterized mitochondrial protein AtMg00860-like</fullName>
    </submittedName>
</protein>
<dbReference type="RefSeq" id="XP_018819560.1">
    <property type="nucleotide sequence ID" value="XM_018964015.2"/>
</dbReference>
<name>A0A2I4EJI6_JUGRE</name>
<dbReference type="STRING" id="51240.A0A2I4EJI6"/>
<sequence length="174" mass="19613">MFKTLGEIASISLKAIVAVPSPKTMRVVGQLRKRRETLQQHQLYAKQSKCKLACGEIEYLGHLISKDRVRVDPKKLESMIRWLILKETEVIKGFLGLIGYYRKFIKGYGQVAAHLTTLLKKDAFLWNEGATQSFNQLKAIVTNPLVLSLPDFSKVFVIECDVCGTGISVVLMQE</sequence>
<keyword evidence="1" id="KW-0511">Multifunctional enzyme</keyword>
<dbReference type="Proteomes" id="UP000235220">
    <property type="component" value="Chromosome 9"/>
</dbReference>
<gene>
    <name evidence="3" type="primary">LOC108990141</name>
</gene>
<dbReference type="PANTHER" id="PTHR37984:SF5">
    <property type="entry name" value="PROTEIN NYNRIN-LIKE"/>
    <property type="match status" value="1"/>
</dbReference>
<dbReference type="InterPro" id="IPR043502">
    <property type="entry name" value="DNA/RNA_pol_sf"/>
</dbReference>
<dbReference type="GO" id="GO:0003824">
    <property type="term" value="F:catalytic activity"/>
    <property type="evidence" value="ECO:0007669"/>
    <property type="project" value="UniProtKB-KW"/>
</dbReference>
<dbReference type="KEGG" id="jre:108990141"/>
<dbReference type="InterPro" id="IPR050951">
    <property type="entry name" value="Retrovirus_Pol_polyprotein"/>
</dbReference>
<dbReference type="FunFam" id="3.30.70.270:FF:000020">
    <property type="entry name" value="Transposon Tf2-6 polyprotein-like Protein"/>
    <property type="match status" value="1"/>
</dbReference>
<dbReference type="SUPFAM" id="SSF56672">
    <property type="entry name" value="DNA/RNA polymerases"/>
    <property type="match status" value="1"/>
</dbReference>
<organism evidence="2 3">
    <name type="scientific">Juglans regia</name>
    <name type="common">English walnut</name>
    <dbReference type="NCBI Taxonomy" id="51240"/>
    <lineage>
        <taxon>Eukaryota</taxon>
        <taxon>Viridiplantae</taxon>
        <taxon>Streptophyta</taxon>
        <taxon>Embryophyta</taxon>
        <taxon>Tracheophyta</taxon>
        <taxon>Spermatophyta</taxon>
        <taxon>Magnoliopsida</taxon>
        <taxon>eudicotyledons</taxon>
        <taxon>Gunneridae</taxon>
        <taxon>Pentapetalae</taxon>
        <taxon>rosids</taxon>
        <taxon>fabids</taxon>
        <taxon>Fagales</taxon>
        <taxon>Juglandaceae</taxon>
        <taxon>Juglans</taxon>
    </lineage>
</organism>
<evidence type="ECO:0000256" key="1">
    <source>
        <dbReference type="ARBA" id="ARBA00023268"/>
    </source>
</evidence>
<dbReference type="OrthoDB" id="1909920at2759"/>
<dbReference type="Gene3D" id="3.30.70.270">
    <property type="match status" value="2"/>
</dbReference>
<reference evidence="3" key="1">
    <citation type="submission" date="2025-08" db="UniProtKB">
        <authorList>
            <consortium name="RefSeq"/>
        </authorList>
    </citation>
    <scope>IDENTIFICATION</scope>
    <source>
        <tissue evidence="3">Leaves</tissue>
    </source>
</reference>
<evidence type="ECO:0000313" key="3">
    <source>
        <dbReference type="RefSeq" id="XP_018819560.1"/>
    </source>
</evidence>
<accession>A0A2I4EJI6</accession>
<dbReference type="InterPro" id="IPR043128">
    <property type="entry name" value="Rev_trsase/Diguanyl_cyclase"/>
</dbReference>
<dbReference type="InterPro" id="IPR041577">
    <property type="entry name" value="RT_RNaseH_2"/>
</dbReference>
<keyword evidence="2" id="KW-1185">Reference proteome</keyword>
<dbReference type="AlphaFoldDB" id="A0A2I4EJI6"/>
<dbReference type="GeneID" id="108990141"/>
<dbReference type="Pfam" id="PF17919">
    <property type="entry name" value="RT_RNaseH_2"/>
    <property type="match status" value="1"/>
</dbReference>
<evidence type="ECO:0000313" key="2">
    <source>
        <dbReference type="Proteomes" id="UP000235220"/>
    </source>
</evidence>
<proteinExistence type="predicted"/>
<dbReference type="PANTHER" id="PTHR37984">
    <property type="entry name" value="PROTEIN CBG26694"/>
    <property type="match status" value="1"/>
</dbReference>